<reference evidence="7" key="1">
    <citation type="submission" date="2021-01" db="EMBL/GenBank/DDBJ databases">
        <title>Microvirga sp.</title>
        <authorList>
            <person name="Kim M.K."/>
        </authorList>
    </citation>
    <scope>NUCLEOTIDE SEQUENCE</scope>
    <source>
        <strain evidence="7">5420S-16</strain>
    </source>
</reference>
<keyword evidence="5" id="KW-0949">S-adenosyl-L-methionine</keyword>
<sequence length="143" mass="16350">MSAKPSEGPFRIGKSETGLGLFATDVIEKGSFIIEYVGPKITIEEVERRRNTRYLFEINSRWTIDGSPRWNTARYINHSCRPNAQATISRGKIRIKAIKRIKPGDEITYNYGKNYFETFIKPIGCKCRSCEQKRAKQAEQAGV</sequence>
<dbReference type="RefSeq" id="WP_202055228.1">
    <property type="nucleotide sequence ID" value="NZ_JAEQMY010000001.1"/>
</dbReference>
<evidence type="ECO:0000256" key="1">
    <source>
        <dbReference type="ARBA" id="ARBA00004286"/>
    </source>
</evidence>
<keyword evidence="4" id="KW-0808">Transferase</keyword>
<evidence type="ECO:0000259" key="6">
    <source>
        <dbReference type="PROSITE" id="PS50280"/>
    </source>
</evidence>
<dbReference type="InterPro" id="IPR050777">
    <property type="entry name" value="SET2_Histone-Lys_MeTrsfase"/>
</dbReference>
<evidence type="ECO:0000256" key="2">
    <source>
        <dbReference type="ARBA" id="ARBA00022454"/>
    </source>
</evidence>
<dbReference type="InterPro" id="IPR046341">
    <property type="entry name" value="SET_dom_sf"/>
</dbReference>
<dbReference type="SMART" id="SM00317">
    <property type="entry name" value="SET"/>
    <property type="match status" value="1"/>
</dbReference>
<evidence type="ECO:0000313" key="8">
    <source>
        <dbReference type="Proteomes" id="UP000605848"/>
    </source>
</evidence>
<organism evidence="7 8">
    <name type="scientific">Microvirga aerilata</name>
    <dbReference type="NCBI Taxonomy" id="670292"/>
    <lineage>
        <taxon>Bacteria</taxon>
        <taxon>Pseudomonadati</taxon>
        <taxon>Pseudomonadota</taxon>
        <taxon>Alphaproteobacteria</taxon>
        <taxon>Hyphomicrobiales</taxon>
        <taxon>Methylobacteriaceae</taxon>
        <taxon>Microvirga</taxon>
    </lineage>
</organism>
<evidence type="ECO:0000313" key="7">
    <source>
        <dbReference type="EMBL" id="MBL0402551.1"/>
    </source>
</evidence>
<name>A0A936Z610_9HYPH</name>
<evidence type="ECO:0000256" key="4">
    <source>
        <dbReference type="ARBA" id="ARBA00022679"/>
    </source>
</evidence>
<dbReference type="GO" id="GO:0008168">
    <property type="term" value="F:methyltransferase activity"/>
    <property type="evidence" value="ECO:0007669"/>
    <property type="project" value="UniProtKB-KW"/>
</dbReference>
<dbReference type="GO" id="GO:0005694">
    <property type="term" value="C:chromosome"/>
    <property type="evidence" value="ECO:0007669"/>
    <property type="project" value="UniProtKB-SubCell"/>
</dbReference>
<dbReference type="Gene3D" id="2.170.270.10">
    <property type="entry name" value="SET domain"/>
    <property type="match status" value="1"/>
</dbReference>
<proteinExistence type="predicted"/>
<accession>A0A936Z610</accession>
<comment type="subcellular location">
    <subcellularLocation>
        <location evidence="1">Chromosome</location>
    </subcellularLocation>
</comment>
<comment type="caution">
    <text evidence="7">The sequence shown here is derived from an EMBL/GenBank/DDBJ whole genome shotgun (WGS) entry which is preliminary data.</text>
</comment>
<dbReference type="PROSITE" id="PS50280">
    <property type="entry name" value="SET"/>
    <property type="match status" value="1"/>
</dbReference>
<dbReference type="Pfam" id="PF00856">
    <property type="entry name" value="SET"/>
    <property type="match status" value="1"/>
</dbReference>
<evidence type="ECO:0000256" key="3">
    <source>
        <dbReference type="ARBA" id="ARBA00022603"/>
    </source>
</evidence>
<gene>
    <name evidence="7" type="ORF">JKG68_01055</name>
</gene>
<feature type="domain" description="SET" evidence="6">
    <location>
        <begin position="8"/>
        <end position="112"/>
    </location>
</feature>
<dbReference type="EMBL" id="JAEQMY010000001">
    <property type="protein sequence ID" value="MBL0402551.1"/>
    <property type="molecule type" value="Genomic_DNA"/>
</dbReference>
<keyword evidence="3" id="KW-0489">Methyltransferase</keyword>
<dbReference type="PANTHER" id="PTHR22884">
    <property type="entry name" value="SET DOMAIN PROTEINS"/>
    <property type="match status" value="1"/>
</dbReference>
<keyword evidence="8" id="KW-1185">Reference proteome</keyword>
<dbReference type="AlphaFoldDB" id="A0A936Z610"/>
<keyword evidence="2" id="KW-0158">Chromosome</keyword>
<dbReference type="InterPro" id="IPR001214">
    <property type="entry name" value="SET_dom"/>
</dbReference>
<dbReference type="GO" id="GO:0032259">
    <property type="term" value="P:methylation"/>
    <property type="evidence" value="ECO:0007669"/>
    <property type="project" value="UniProtKB-KW"/>
</dbReference>
<evidence type="ECO:0000256" key="5">
    <source>
        <dbReference type="ARBA" id="ARBA00022691"/>
    </source>
</evidence>
<dbReference type="Proteomes" id="UP000605848">
    <property type="component" value="Unassembled WGS sequence"/>
</dbReference>
<protein>
    <submittedName>
        <fullName evidence="7">SET domain-containing protein</fullName>
    </submittedName>
</protein>
<dbReference type="SUPFAM" id="SSF82199">
    <property type="entry name" value="SET domain"/>
    <property type="match status" value="1"/>
</dbReference>